<dbReference type="AlphaFoldDB" id="A0AAN8PL25"/>
<dbReference type="Pfam" id="PF09421">
    <property type="entry name" value="FRQ"/>
    <property type="match status" value="2"/>
</dbReference>
<organism evidence="2 3">
    <name type="scientific">Arthrobotrys conoides</name>
    <dbReference type="NCBI Taxonomy" id="74498"/>
    <lineage>
        <taxon>Eukaryota</taxon>
        <taxon>Fungi</taxon>
        <taxon>Dikarya</taxon>
        <taxon>Ascomycota</taxon>
        <taxon>Pezizomycotina</taxon>
        <taxon>Orbiliomycetes</taxon>
        <taxon>Orbiliales</taxon>
        <taxon>Orbiliaceae</taxon>
        <taxon>Arthrobotrys</taxon>
    </lineage>
</organism>
<feature type="region of interest" description="Disordered" evidence="1">
    <location>
        <begin position="558"/>
        <end position="636"/>
    </location>
</feature>
<feature type="region of interest" description="Disordered" evidence="1">
    <location>
        <begin position="304"/>
        <end position="326"/>
    </location>
</feature>
<feature type="region of interest" description="Disordered" evidence="1">
    <location>
        <begin position="658"/>
        <end position="692"/>
    </location>
</feature>
<protein>
    <recommendedName>
        <fullName evidence="4">Frequency clock protein</fullName>
    </recommendedName>
</protein>
<keyword evidence="3" id="KW-1185">Reference proteome</keyword>
<dbReference type="GO" id="GO:0005634">
    <property type="term" value="C:nucleus"/>
    <property type="evidence" value="ECO:0007669"/>
    <property type="project" value="InterPro"/>
</dbReference>
<feature type="compositionally biased region" description="Low complexity" evidence="1">
    <location>
        <begin position="67"/>
        <end position="80"/>
    </location>
</feature>
<feature type="compositionally biased region" description="Basic and acidic residues" evidence="1">
    <location>
        <begin position="442"/>
        <end position="462"/>
    </location>
</feature>
<feature type="compositionally biased region" description="Polar residues" evidence="1">
    <location>
        <begin position="125"/>
        <end position="136"/>
    </location>
</feature>
<dbReference type="GO" id="GO:0007623">
    <property type="term" value="P:circadian rhythm"/>
    <property type="evidence" value="ECO:0007669"/>
    <property type="project" value="InterPro"/>
</dbReference>
<feature type="compositionally biased region" description="Low complexity" evidence="1">
    <location>
        <begin position="672"/>
        <end position="683"/>
    </location>
</feature>
<feature type="region of interest" description="Disordered" evidence="1">
    <location>
        <begin position="748"/>
        <end position="773"/>
    </location>
</feature>
<dbReference type="InterPro" id="IPR018554">
    <property type="entry name" value="FRQ"/>
</dbReference>
<evidence type="ECO:0008006" key="4">
    <source>
        <dbReference type="Google" id="ProtNLM"/>
    </source>
</evidence>
<proteinExistence type="predicted"/>
<reference evidence="2 3" key="1">
    <citation type="submission" date="2019-10" db="EMBL/GenBank/DDBJ databases">
        <authorList>
            <person name="Palmer J.M."/>
        </authorList>
    </citation>
    <scope>NUCLEOTIDE SEQUENCE [LARGE SCALE GENOMIC DNA]</scope>
    <source>
        <strain evidence="2 3">TWF506</strain>
    </source>
</reference>
<gene>
    <name evidence="2" type="ORF">TWF506_006445</name>
</gene>
<feature type="compositionally biased region" description="Low complexity" evidence="1">
    <location>
        <begin position="575"/>
        <end position="594"/>
    </location>
</feature>
<feature type="compositionally biased region" description="Polar residues" evidence="1">
    <location>
        <begin position="627"/>
        <end position="636"/>
    </location>
</feature>
<feature type="compositionally biased region" description="Polar residues" evidence="1">
    <location>
        <begin position="1"/>
        <end position="16"/>
    </location>
</feature>
<dbReference type="GO" id="GO:0005737">
    <property type="term" value="C:cytoplasm"/>
    <property type="evidence" value="ECO:0007669"/>
    <property type="project" value="InterPro"/>
</dbReference>
<dbReference type="GO" id="GO:0006355">
    <property type="term" value="P:regulation of DNA-templated transcription"/>
    <property type="evidence" value="ECO:0007669"/>
    <property type="project" value="InterPro"/>
</dbReference>
<comment type="caution">
    <text evidence="2">The sequence shown here is derived from an EMBL/GenBank/DDBJ whole genome shotgun (WGS) entry which is preliminary data.</text>
</comment>
<sequence>MSTINYNIQGNHMSVGSKSPKSSPSKSQKGRNPRRTSPEASVSLRHGITSASASEPNRAFAIPPTVPHKSPLRSSSPSSQKKYKHKHKHKQNHAARQLQQSHDQRLVVEQEPHQRLTNEADRESVVNSSASGSNDRSVPEDWFKNLNTNVGDFNKPTIADGDSPYYLPSEKKRKQRHQPNPNVRTPAAAAGGGGFPVFPGNHSTNLGRLAPFLNPSYPSMAQTQDSEDESDVYRSVIDDLTIKNKKLKKKLRKMERLHCNELDEEKLFEVRCYGLPPSRKQELQELLQNFAAGMHGAGRVYETKRSDSISNANATTSTNPSSSSLLQNADSAYATETRMTSLDGGSGDATKSNAPIVEQAKPKSKRTPSVSLHPDTRPIQFANERTRMKMVVRRLEQLFTGSDALQSDMEKSQVQQKVAVAASTEKHDTAVDEVLAESGDEDDRREAAMMSHQQDDDLTKEKYQDQKSLFDPTHQRPTRPMDIDPNRAQVAADNLEYLEHLSFSSAYKPYRPAPSAGDTTGWVYLNLINNMAQIHTLHVSLAFIKKSIRAMSDKLELSPDGNKIRWRGGLTGTKMSSENDSSSGMGDSSTGESSPGEDSSGLKSKAKLPSEGNPGTKAISVKGMKSRLSQISSPVPTQSAYTTDAFRYRPLMFHSLSAQKSTSTDQSEQDASESSSESDTNNSGGPAPILESDSNVELSDMVKLAPIDGAVIYFGGAAFCTDLSAQVVFREGGHAFARSGDAKNYERFVEEPVGPPGPASNKDSNDTESLDRQPLSKFDWSSHDVEMSLTDDSEDILSELTSIISPTADELPTSMPSPRPFEISGIGGVRSEDNFVVYVKTVQKPVPLRKSRSRKNGIIRHLIPEETLSQFYSDDSSTSAIGFESEIIKTAHIKLQPSKLPDPVFAVYLSEDSSDPFASNSDDPQSHLSFAYNIESDSRSSGEGIPSFYSPDIGDLSPMDLDAEEEVVIDGNPLAPLSVVATAGSEDGSIAGSMKDTQILKSLDDMDIGPL</sequence>
<feature type="compositionally biased region" description="Low complexity" evidence="1">
    <location>
        <begin position="308"/>
        <end position="324"/>
    </location>
</feature>
<accession>A0AAN8PL25</accession>
<evidence type="ECO:0000256" key="1">
    <source>
        <dbReference type="SAM" id="MobiDB-lite"/>
    </source>
</evidence>
<name>A0AAN8PL25_9PEZI</name>
<evidence type="ECO:0000313" key="2">
    <source>
        <dbReference type="EMBL" id="KAK6516538.1"/>
    </source>
</evidence>
<feature type="region of interest" description="Disordered" evidence="1">
    <location>
        <begin position="339"/>
        <end position="376"/>
    </location>
</feature>
<feature type="region of interest" description="Disordered" evidence="1">
    <location>
        <begin position="436"/>
        <end position="462"/>
    </location>
</feature>
<feature type="region of interest" description="Disordered" evidence="1">
    <location>
        <begin position="1"/>
        <end position="191"/>
    </location>
</feature>
<feature type="compositionally biased region" description="Basic residues" evidence="1">
    <location>
        <begin position="81"/>
        <end position="93"/>
    </location>
</feature>
<dbReference type="Proteomes" id="UP001307849">
    <property type="component" value="Unassembled WGS sequence"/>
</dbReference>
<feature type="compositionally biased region" description="Basic and acidic residues" evidence="1">
    <location>
        <begin position="102"/>
        <end position="124"/>
    </location>
</feature>
<feature type="compositionally biased region" description="Low complexity" evidence="1">
    <location>
        <begin position="17"/>
        <end position="27"/>
    </location>
</feature>
<dbReference type="EMBL" id="JAVHJM010000003">
    <property type="protein sequence ID" value="KAK6516538.1"/>
    <property type="molecule type" value="Genomic_DNA"/>
</dbReference>
<evidence type="ECO:0000313" key="3">
    <source>
        <dbReference type="Proteomes" id="UP001307849"/>
    </source>
</evidence>